<gene>
    <name evidence="3" type="ORF">CBM2636_MP20288</name>
</gene>
<accession>A0A9Q7XVW8</accession>
<organism evidence="3 4">
    <name type="scientific">Cupriavidus taiwanensis</name>
    <dbReference type="NCBI Taxonomy" id="164546"/>
    <lineage>
        <taxon>Bacteria</taxon>
        <taxon>Pseudomonadati</taxon>
        <taxon>Pseudomonadota</taxon>
        <taxon>Betaproteobacteria</taxon>
        <taxon>Burkholderiales</taxon>
        <taxon>Burkholderiaceae</taxon>
        <taxon>Cupriavidus</taxon>
    </lineage>
</organism>
<dbReference type="SUPFAM" id="SSF103515">
    <property type="entry name" value="Autotransporter"/>
    <property type="match status" value="1"/>
</dbReference>
<dbReference type="Pfam" id="PF03797">
    <property type="entry name" value="Autotransporter"/>
    <property type="match status" value="1"/>
</dbReference>
<evidence type="ECO:0000313" key="4">
    <source>
        <dbReference type="Proteomes" id="UP000254259"/>
    </source>
</evidence>
<dbReference type="InterPro" id="IPR043990">
    <property type="entry name" value="AC_1"/>
</dbReference>
<protein>
    <recommendedName>
        <fullName evidence="2">Autotransporter domain-containing protein</fullName>
    </recommendedName>
</protein>
<name>A0A9Q7XVW8_9BURK</name>
<dbReference type="GO" id="GO:0019867">
    <property type="term" value="C:outer membrane"/>
    <property type="evidence" value="ECO:0007669"/>
    <property type="project" value="InterPro"/>
</dbReference>
<dbReference type="InterPro" id="IPR011050">
    <property type="entry name" value="Pectin_lyase_fold/virulence"/>
</dbReference>
<dbReference type="InterPro" id="IPR036709">
    <property type="entry name" value="Autotransporte_beta_dom_sf"/>
</dbReference>
<dbReference type="Pfam" id="PF18883">
    <property type="entry name" value="AC_1"/>
    <property type="match status" value="1"/>
</dbReference>
<proteinExistence type="predicted"/>
<dbReference type="EMBL" id="LT984814">
    <property type="protein sequence ID" value="SPD67438.1"/>
    <property type="molecule type" value="Genomic_DNA"/>
</dbReference>
<dbReference type="InterPro" id="IPR005546">
    <property type="entry name" value="Autotransporte_beta"/>
</dbReference>
<sequence length="1322" mass="133040">MPKEQHRPRVVRKRDAGLHFRLTPLAGVAAGLMYAAGVQAQANATPSGTYGPGSYGDAFQFFGTDGVIQGSTTIYPKPPYPQNFGGAGVSVAARGSATINPDLGPAPGDIFIDSDYRQGAPNTALYVANGTLTVVGSSVAGRQTYARGHGQSVHGVYVPGETGPSVFTGARMYMSADGPSAYAIHAYGVFASVDVRDSTLVTSGSGHGVLAWSNASVKLSNTDVTVQAADVYGIYATSGARIETTGGSVSASLNGARGVVINGATGVLTGTNVSTQGTTGYGLWAIGSTVSVTGGTIRTQGTNAHGLYLYGNSTTTLNGATITTGGTTAHGIFVSSGTLGMQGAMVTATGPSARGLYVAGGATAVAADSRFAAQGTSGIGTWVNGAGSSLTMTGGALSGALANGHGAYVNAGGTLRTTDTAISSAAAVGVWAVGTTVELTRGTVFGGAYGIYLTEGATLRATGTAITSGSGATRGVQAVASTLDLTDVSVSTATAEDHAIYAYNGSTLQARNLTLTTQGDNAYGLRVVGAPTAQIDGMVVRTAGAGAHGAVFDGGASTYAGSNFDIGTSGGGMGIYAWQGAALRLAGGRVDTGTAANAHGIYINDATVELTPGAQGAGVAVSTGGAGAHAVRVSSGGRFSATGASLHAAGVDAAGIHLLGVADAASATAIANAAPAPAPVAPPNDDGSPAPGAAAPPVPTLGQARNTTETVTLANSTVVSDAGAAISVAGGSATIAANNTTIQGVAALQVLGRQESSGGTPVNVPGVATLNASASTLTGAAVTGNGSQSTLNLSNGSRWNVTASSVLTRLGNDGSVIDVQAAPGLPLGRRRSLLASPIPGNAYHAVNVTGDYAGNNGVVALNTFLDAGGSLAQQFTDRLLINGSASGTTTLQIKPVATSPGATTSPSGVVNASEGISVVQVAGSSTPDAFALKGGYVTAANSPYAYRLYAYGPGSSISAADANASLVGNASGYWDYRLQSTYVEPDGPVVPDPDEPLPPDARPAVAPQVASYVTAPAAMLHAGMLDLDSLHRRLGEVRDDRALARDQGPGEMFFRAYGGNFRYTSNQSFERYGYDANGDYAAIHLGGNLFRQDGETGLWRFGLAGSVGWLHFTPHAVDGPSRTRATIYRISGYGTYQSHQGWYVDGILSGGWFDGDVSTQARGRASSMDGGLFAASIEAGYPFAMPYGLNLEPQLQLIGQHVSFRNNIDVDELEVNIGSQNQLVGRAGVRLTRPVAVAVAGGRLTPYVGFDLFHAFTGGTNVHVGEVQFESGKLGDAFQLSLGLNGMPTGRLSLYGRVSYQHAMGRGGIQGWLFNAGARYLF</sequence>
<feature type="domain" description="Autotransporter" evidence="2">
    <location>
        <begin position="1045"/>
        <end position="1322"/>
    </location>
</feature>
<keyword evidence="3" id="KW-0614">Plasmid</keyword>
<dbReference type="PROSITE" id="PS51208">
    <property type="entry name" value="AUTOTRANSPORTER"/>
    <property type="match status" value="1"/>
</dbReference>
<dbReference type="Gene3D" id="2.40.128.130">
    <property type="entry name" value="Autotransporter beta-domain"/>
    <property type="match status" value="1"/>
</dbReference>
<dbReference type="SUPFAM" id="SSF51126">
    <property type="entry name" value="Pectin lyase-like"/>
    <property type="match status" value="1"/>
</dbReference>
<evidence type="ECO:0000256" key="1">
    <source>
        <dbReference type="SAM" id="MobiDB-lite"/>
    </source>
</evidence>
<evidence type="ECO:0000313" key="3">
    <source>
        <dbReference type="EMBL" id="SPD67438.1"/>
    </source>
</evidence>
<dbReference type="InterPro" id="IPR006315">
    <property type="entry name" value="OM_autotransptr_brl_dom"/>
</dbReference>
<dbReference type="InterPro" id="IPR006626">
    <property type="entry name" value="PbH1"/>
</dbReference>
<reference evidence="3 4" key="1">
    <citation type="submission" date="2018-01" db="EMBL/GenBank/DDBJ databases">
        <authorList>
            <person name="Clerissi C."/>
        </authorList>
    </citation>
    <scope>NUCLEOTIDE SEQUENCE [LARGE SCALE GENOMIC DNA]</scope>
    <source>
        <strain evidence="3">Cupriavidus taiwanensis SWF 66322</strain>
        <plasmid evidence="4">cbm2636_mp</plasmid>
    </source>
</reference>
<dbReference type="SMART" id="SM00869">
    <property type="entry name" value="Autotransporter"/>
    <property type="match status" value="1"/>
</dbReference>
<dbReference type="CDD" id="cd01344">
    <property type="entry name" value="PL2_Passenger_AT"/>
    <property type="match status" value="1"/>
</dbReference>
<evidence type="ECO:0000259" key="2">
    <source>
        <dbReference type="PROSITE" id="PS51208"/>
    </source>
</evidence>
<dbReference type="InterPro" id="IPR012332">
    <property type="entry name" value="Autotransporter_pectin_lyase_C"/>
</dbReference>
<feature type="compositionally biased region" description="Low complexity" evidence="1">
    <location>
        <begin position="683"/>
        <end position="693"/>
    </location>
</feature>
<dbReference type="NCBIfam" id="TIGR01414">
    <property type="entry name" value="autotrans_barl"/>
    <property type="match status" value="1"/>
</dbReference>
<dbReference type="Proteomes" id="UP000254259">
    <property type="component" value="Plasmid CBM2636_mp"/>
</dbReference>
<dbReference type="SMART" id="SM00710">
    <property type="entry name" value="PbH1"/>
    <property type="match status" value="6"/>
</dbReference>
<feature type="region of interest" description="Disordered" evidence="1">
    <location>
        <begin position="677"/>
        <end position="702"/>
    </location>
</feature>
<dbReference type="Gene3D" id="2.160.20.20">
    <property type="match status" value="2"/>
</dbReference>
<geneLocation type="plasmid" evidence="4">
    <name>cbm2636_mp</name>
</geneLocation>